<organism evidence="1">
    <name type="scientific">Fopius arisanus</name>
    <dbReference type="NCBI Taxonomy" id="64838"/>
    <lineage>
        <taxon>Eukaryota</taxon>
        <taxon>Metazoa</taxon>
        <taxon>Ecdysozoa</taxon>
        <taxon>Arthropoda</taxon>
        <taxon>Hexapoda</taxon>
        <taxon>Insecta</taxon>
        <taxon>Pterygota</taxon>
        <taxon>Neoptera</taxon>
        <taxon>Endopterygota</taxon>
        <taxon>Hymenoptera</taxon>
        <taxon>Apocrita</taxon>
        <taxon>Ichneumonoidea</taxon>
        <taxon>Braconidae</taxon>
        <taxon>Opiinae</taxon>
        <taxon>Fopius</taxon>
    </lineage>
</organism>
<dbReference type="AlphaFoldDB" id="A0A0C9RDS5"/>
<protein>
    <submittedName>
        <fullName evidence="1">MetN protein</fullName>
    </submittedName>
</protein>
<sequence>MSFKLSYQKLMKVVKFLFILLPPRNLNKNSSEFLTFVGKNKLFSGFRVENFGKNDGFDHEESSKAEANNKIPLPLEEDNIVQHERFFGGASSTIIRIIVGSFLPFVGSCSTP</sequence>
<proteinExistence type="predicted"/>
<evidence type="ECO:0000313" key="1">
    <source>
        <dbReference type="EMBL" id="JAG76257.1"/>
    </source>
</evidence>
<gene>
    <name evidence="1" type="primary">metN</name>
    <name evidence="1" type="ORF">g.11940</name>
</gene>
<dbReference type="EMBL" id="GBYB01006490">
    <property type="protein sequence ID" value="JAG76257.1"/>
    <property type="molecule type" value="Transcribed_RNA"/>
</dbReference>
<name>A0A0C9RDS5_9HYME</name>
<reference evidence="1" key="1">
    <citation type="submission" date="2015-01" db="EMBL/GenBank/DDBJ databases">
        <title>Transcriptome Assembly of Fopius arisanus.</title>
        <authorList>
            <person name="Geib S."/>
        </authorList>
    </citation>
    <scope>NUCLEOTIDE SEQUENCE</scope>
</reference>
<accession>A0A0C9RDS5</accession>